<evidence type="ECO:0000313" key="1">
    <source>
        <dbReference type="EMBL" id="GAX89927.1"/>
    </source>
</evidence>
<evidence type="ECO:0000313" key="2">
    <source>
        <dbReference type="Proteomes" id="UP000217785"/>
    </source>
</evidence>
<proteinExistence type="predicted"/>
<accession>A0A292YGX7</accession>
<name>A0A292YGX7_9BACL</name>
<sequence>MIRYQYDENALSITEQKNENDIEFIIKIKDEDQYLQAIRQVRADFDHNDIHTDALFYTHPDHEYQVIVRKEYYIDFILCLFKHQLVKSLTWS</sequence>
<dbReference type="EMBL" id="BDUF01000043">
    <property type="protein sequence ID" value="GAX89927.1"/>
    <property type="molecule type" value="Genomic_DNA"/>
</dbReference>
<comment type="caution">
    <text evidence="1">The sequence shown here is derived from an EMBL/GenBank/DDBJ whole genome shotgun (WGS) entry which is preliminary data.</text>
</comment>
<dbReference type="Proteomes" id="UP000217785">
    <property type="component" value="Unassembled WGS sequence"/>
</dbReference>
<gene>
    <name evidence="1" type="ORF">EFBL_1553</name>
</gene>
<dbReference type="RefSeq" id="WP_096181636.1">
    <property type="nucleotide sequence ID" value="NZ_BDUF01000043.1"/>
</dbReference>
<protein>
    <submittedName>
        <fullName evidence="1">Uncharacterized protein</fullName>
    </submittedName>
</protein>
<dbReference type="OrthoDB" id="2941641at2"/>
<keyword evidence="2" id="KW-1185">Reference proteome</keyword>
<reference evidence="2" key="1">
    <citation type="submission" date="2017-07" db="EMBL/GenBank/DDBJ databases">
        <title>Draft genome sequence of Effusibacillus lacus strain skLN1.</title>
        <authorList>
            <person name="Watanabe M."/>
            <person name="Kojima H."/>
            <person name="Fukui M."/>
        </authorList>
    </citation>
    <scope>NUCLEOTIDE SEQUENCE [LARGE SCALE GENOMIC DNA]</scope>
    <source>
        <strain evidence="2">skLN1</strain>
    </source>
</reference>
<dbReference type="AlphaFoldDB" id="A0A292YGX7"/>
<organism evidence="1 2">
    <name type="scientific">Effusibacillus lacus</name>
    <dbReference type="NCBI Taxonomy" id="1348429"/>
    <lineage>
        <taxon>Bacteria</taxon>
        <taxon>Bacillati</taxon>
        <taxon>Bacillota</taxon>
        <taxon>Bacilli</taxon>
        <taxon>Bacillales</taxon>
        <taxon>Alicyclobacillaceae</taxon>
        <taxon>Effusibacillus</taxon>
    </lineage>
</organism>